<reference evidence="1 2" key="1">
    <citation type="journal article" date="2018" name="ISME J.">
        <title>Endosymbiont genomes yield clues of tubeworm success.</title>
        <authorList>
            <person name="Li Y."/>
            <person name="Liles M.R."/>
            <person name="Halanych K.M."/>
        </authorList>
    </citation>
    <scope>NUCLEOTIDE SEQUENCE [LARGE SCALE GENOMIC DNA]</scope>
    <source>
        <strain evidence="1">A1464</strain>
    </source>
</reference>
<sequence>MFRFLWLRRFINKYIRTRPGLFIAIMSKRSKFKNIIVNKDTEIVIEGYPRSANTFAVAAFNYSQNRKVVIGRHTHAPAQIMSAVAAGLPVILLIRKPMDAIISLAIRDETISLKNALKTYIWYHQSILPIIDGCVIADFNQVTNDFSSFINEVNIKYKTEYSLFDHNKESEKNIFKLVEDMEIEDSGGGLRESHVARPSDSRKNIKQEFKQQLELPENTHLLMECSRLYERITTS</sequence>
<evidence type="ECO:0000313" key="1">
    <source>
        <dbReference type="EMBL" id="RDH81029.1"/>
    </source>
</evidence>
<comment type="caution">
    <text evidence="1">The sequence shown here is derived from an EMBL/GenBank/DDBJ whole genome shotgun (WGS) entry which is preliminary data.</text>
</comment>
<gene>
    <name evidence="1" type="ORF">DIZ80_12975</name>
</gene>
<dbReference type="AlphaFoldDB" id="A0A370D7X8"/>
<dbReference type="EMBL" id="QFXC01000013">
    <property type="protein sequence ID" value="RDH81029.1"/>
    <property type="molecule type" value="Genomic_DNA"/>
</dbReference>
<evidence type="ECO:0000313" key="2">
    <source>
        <dbReference type="Proteomes" id="UP000254266"/>
    </source>
</evidence>
<accession>A0A370D7X8</accession>
<dbReference type="Proteomes" id="UP000254266">
    <property type="component" value="Unassembled WGS sequence"/>
</dbReference>
<protein>
    <recommendedName>
        <fullName evidence="3">Sulfotransferase domain-containing protein</fullName>
    </recommendedName>
</protein>
<evidence type="ECO:0008006" key="3">
    <source>
        <dbReference type="Google" id="ProtNLM"/>
    </source>
</evidence>
<organism evidence="1 2">
    <name type="scientific">endosymbiont of Galathealinum brachiosum</name>
    <dbReference type="NCBI Taxonomy" id="2200906"/>
    <lineage>
        <taxon>Bacteria</taxon>
        <taxon>Pseudomonadati</taxon>
        <taxon>Pseudomonadota</taxon>
        <taxon>Gammaproteobacteria</taxon>
        <taxon>sulfur-oxidizing symbionts</taxon>
    </lineage>
</organism>
<keyword evidence="2" id="KW-1185">Reference proteome</keyword>
<name>A0A370D7X8_9GAMM</name>
<proteinExistence type="predicted"/>